<comment type="caution">
    <text evidence="9">The sequence shown here is derived from an EMBL/GenBank/DDBJ whole genome shotgun (WGS) entry which is preliminary data.</text>
</comment>
<dbReference type="InterPro" id="IPR000209">
    <property type="entry name" value="Peptidase_S8/S53_dom"/>
</dbReference>
<dbReference type="Pfam" id="PF00082">
    <property type="entry name" value="Peptidase_S8"/>
    <property type="match status" value="1"/>
</dbReference>
<dbReference type="PRINTS" id="PR00723">
    <property type="entry name" value="SUBTILISIN"/>
</dbReference>
<dbReference type="PROSITE" id="PS00136">
    <property type="entry name" value="SUBTILASE_ASP"/>
    <property type="match status" value="1"/>
</dbReference>
<feature type="active site" description="Charge relay system" evidence="5">
    <location>
        <position position="56"/>
    </location>
</feature>
<keyword evidence="7" id="KW-0732">Signal</keyword>
<reference evidence="10" key="1">
    <citation type="journal article" date="2019" name="Int. J. Syst. Evol. Microbiol.">
        <title>The Global Catalogue of Microorganisms (GCM) 10K type strain sequencing project: providing services to taxonomists for standard genome sequencing and annotation.</title>
        <authorList>
            <consortium name="The Broad Institute Genomics Platform"/>
            <consortium name="The Broad Institute Genome Sequencing Center for Infectious Disease"/>
            <person name="Wu L."/>
            <person name="Ma J."/>
        </authorList>
    </citation>
    <scope>NUCLEOTIDE SEQUENCE [LARGE SCALE GENOMIC DNA]</scope>
    <source>
        <strain evidence="10">TBRC 7912</strain>
    </source>
</reference>
<dbReference type="SUPFAM" id="SSF52743">
    <property type="entry name" value="Subtilisin-like"/>
    <property type="match status" value="1"/>
</dbReference>
<evidence type="ECO:0000256" key="1">
    <source>
        <dbReference type="ARBA" id="ARBA00011073"/>
    </source>
</evidence>
<dbReference type="InterPro" id="IPR015500">
    <property type="entry name" value="Peptidase_S8_subtilisin-rel"/>
</dbReference>
<keyword evidence="4 5" id="KW-0720">Serine protease</keyword>
<keyword evidence="3 5" id="KW-0378">Hydrolase</keyword>
<keyword evidence="6" id="KW-0472">Membrane</keyword>
<evidence type="ECO:0000256" key="3">
    <source>
        <dbReference type="ARBA" id="ARBA00022801"/>
    </source>
</evidence>
<feature type="signal peptide" evidence="7">
    <location>
        <begin position="1"/>
        <end position="25"/>
    </location>
</feature>
<gene>
    <name evidence="9" type="ORF">ACFOYY_27390</name>
</gene>
<proteinExistence type="inferred from homology"/>
<comment type="similarity">
    <text evidence="1 5">Belongs to the peptidase S8 family.</text>
</comment>
<dbReference type="Gene3D" id="3.40.50.200">
    <property type="entry name" value="Peptidase S8/S53 domain"/>
    <property type="match status" value="1"/>
</dbReference>
<dbReference type="InterPro" id="IPR023827">
    <property type="entry name" value="Peptidase_S8_Asp-AS"/>
</dbReference>
<evidence type="ECO:0000256" key="2">
    <source>
        <dbReference type="ARBA" id="ARBA00022670"/>
    </source>
</evidence>
<organism evidence="9 10">
    <name type="scientific">Streptosporangium jomthongense</name>
    <dbReference type="NCBI Taxonomy" id="1193683"/>
    <lineage>
        <taxon>Bacteria</taxon>
        <taxon>Bacillati</taxon>
        <taxon>Actinomycetota</taxon>
        <taxon>Actinomycetes</taxon>
        <taxon>Streptosporangiales</taxon>
        <taxon>Streptosporangiaceae</taxon>
        <taxon>Streptosporangium</taxon>
    </lineage>
</organism>
<evidence type="ECO:0000313" key="10">
    <source>
        <dbReference type="Proteomes" id="UP001595698"/>
    </source>
</evidence>
<dbReference type="RefSeq" id="WP_386193301.1">
    <property type="nucleotide sequence ID" value="NZ_JBHSBC010000032.1"/>
</dbReference>
<evidence type="ECO:0000313" key="9">
    <source>
        <dbReference type="EMBL" id="MFC3983883.1"/>
    </source>
</evidence>
<keyword evidence="10" id="KW-1185">Reference proteome</keyword>
<dbReference type="EMBL" id="JBHSBC010000032">
    <property type="protein sequence ID" value="MFC3983883.1"/>
    <property type="molecule type" value="Genomic_DNA"/>
</dbReference>
<evidence type="ECO:0000256" key="7">
    <source>
        <dbReference type="SAM" id="SignalP"/>
    </source>
</evidence>
<feature type="active site" description="Charge relay system" evidence="5">
    <location>
        <position position="91"/>
    </location>
</feature>
<keyword evidence="2 5" id="KW-0645">Protease</keyword>
<dbReference type="PROSITE" id="PS51892">
    <property type="entry name" value="SUBTILASE"/>
    <property type="match status" value="1"/>
</dbReference>
<keyword evidence="6" id="KW-0812">Transmembrane</keyword>
<evidence type="ECO:0000256" key="6">
    <source>
        <dbReference type="SAM" id="Phobius"/>
    </source>
</evidence>
<name>A0ABV8F8V6_9ACTN</name>
<dbReference type="InterPro" id="IPR050131">
    <property type="entry name" value="Peptidase_S8_subtilisin-like"/>
</dbReference>
<evidence type="ECO:0000256" key="5">
    <source>
        <dbReference type="PROSITE-ProRule" id="PRU01240"/>
    </source>
</evidence>
<dbReference type="InterPro" id="IPR036852">
    <property type="entry name" value="Peptidase_S8/S53_dom_sf"/>
</dbReference>
<feature type="domain" description="Peptidase S8/S53" evidence="8">
    <location>
        <begin position="47"/>
        <end position="310"/>
    </location>
</feature>
<evidence type="ECO:0000259" key="8">
    <source>
        <dbReference type="Pfam" id="PF00082"/>
    </source>
</evidence>
<feature type="chain" id="PRO_5046084725" evidence="7">
    <location>
        <begin position="26"/>
        <end position="397"/>
    </location>
</feature>
<dbReference type="PANTHER" id="PTHR43806:SF11">
    <property type="entry name" value="CEREVISIN-RELATED"/>
    <property type="match status" value="1"/>
</dbReference>
<protein>
    <submittedName>
        <fullName evidence="9">S8 family serine peptidase</fullName>
    </submittedName>
</protein>
<dbReference type="PANTHER" id="PTHR43806">
    <property type="entry name" value="PEPTIDASE S8"/>
    <property type="match status" value="1"/>
</dbReference>
<feature type="active site" description="Charge relay system" evidence="5">
    <location>
        <position position="271"/>
    </location>
</feature>
<sequence length="397" mass="41106">MIRRTLTAALLGAALLAGTAAPALAEAPHGWELQVMKVRQAQTLAQGKGVTVAVLDTGVMANHPAFRGRVTSGPDFVGGGARPGRSYWGAHGTAMASSVLAVAPQARVLSVRVIWDREDPARKRAEESAKKSKKVGQEESRKWAGAVAKGIRYAVDHDAKVISMSLGTDEWSWAGYEEDTAAAVDYASSKGVVVVASSGNGGSTDAMDLDANNRVSYPAAFPSVIGVAAAGPDGARAEFSQVHTYTTIAAPGVDIYAARNLGGYESGSGTSPAAALTSGTVALMLSRNPRLTIRQVREILTRTAMKPPAGYTLYLGHGIVDAAAAVQAVDSPPPAAKAVAYTGKRYLGGGPVGSPVDHPPVDSDYLVIGGTGLGVGLLCLVGAFLLFRRPRRHRAAR</sequence>
<feature type="transmembrane region" description="Helical" evidence="6">
    <location>
        <begin position="365"/>
        <end position="387"/>
    </location>
</feature>
<evidence type="ECO:0000256" key="4">
    <source>
        <dbReference type="ARBA" id="ARBA00022825"/>
    </source>
</evidence>
<accession>A0ABV8F8V6</accession>
<dbReference type="Proteomes" id="UP001595698">
    <property type="component" value="Unassembled WGS sequence"/>
</dbReference>
<keyword evidence="6" id="KW-1133">Transmembrane helix</keyword>